<reference evidence="9 10" key="1">
    <citation type="submission" date="2018-06" db="EMBL/GenBank/DDBJ databases">
        <title>Genomic Encyclopedia of Type Strains, Phase IV (KMG-IV): sequencing the most valuable type-strain genomes for metagenomic binning, comparative biology and taxonomic classification.</title>
        <authorList>
            <person name="Goeker M."/>
        </authorList>
    </citation>
    <scope>NUCLEOTIDE SEQUENCE [LARGE SCALE GENOMIC DNA]</scope>
    <source>
        <strain evidence="9 10">DSM 24032</strain>
    </source>
</reference>
<dbReference type="InterPro" id="IPR006050">
    <property type="entry name" value="DNA_photolyase_N"/>
</dbReference>
<feature type="binding site" evidence="6">
    <location>
        <begin position="399"/>
        <end position="401"/>
    </location>
    <ligand>
        <name>FAD</name>
        <dbReference type="ChEBI" id="CHEBI:57692"/>
    </ligand>
</feature>
<comment type="caution">
    <text evidence="9">The sequence shown here is derived from an EMBL/GenBank/DDBJ whole genome shotgun (WGS) entry which is preliminary data.</text>
</comment>
<dbReference type="NCBIfam" id="TIGR02765">
    <property type="entry name" value="crypto_DASH"/>
    <property type="match status" value="1"/>
</dbReference>
<evidence type="ECO:0000259" key="8">
    <source>
        <dbReference type="PROSITE" id="PS51645"/>
    </source>
</evidence>
<comment type="similarity">
    <text evidence="1 7">Belongs to the DNA photolyase class-1 family.</text>
</comment>
<comment type="cofactor">
    <cofactor evidence="6 7">
        <name>FAD</name>
        <dbReference type="ChEBI" id="CHEBI:57692"/>
    </cofactor>
    <text evidence="6 7">Binds 1 FAD per subunit.</text>
</comment>
<dbReference type="Pfam" id="PF00875">
    <property type="entry name" value="DNA_photolyase"/>
    <property type="match status" value="1"/>
</dbReference>
<evidence type="ECO:0000256" key="6">
    <source>
        <dbReference type="PIRSR" id="PIRSR602081-1"/>
    </source>
</evidence>
<evidence type="ECO:0000256" key="2">
    <source>
        <dbReference type="ARBA" id="ARBA00017881"/>
    </source>
</evidence>
<dbReference type="InterPro" id="IPR014729">
    <property type="entry name" value="Rossmann-like_a/b/a_fold"/>
</dbReference>
<keyword evidence="10" id="KW-1185">Reference proteome</keyword>
<comment type="cofactor">
    <cofactor evidence="7">
        <name>(6R)-5,10-methylene-5,6,7,8-tetrahydrofolate</name>
        <dbReference type="ChEBI" id="CHEBI:15636"/>
    </cofactor>
    <text evidence="7">Binds 1 5,10-methenyltetrahydrofolate (MTHF) per subunit.</text>
</comment>
<evidence type="ECO:0000256" key="5">
    <source>
        <dbReference type="ARBA" id="ARBA00022991"/>
    </source>
</evidence>
<keyword evidence="5 7" id="KW-0157">Chromophore</keyword>
<dbReference type="InterPro" id="IPR002081">
    <property type="entry name" value="Cryptochrome/DNA_photolyase_1"/>
</dbReference>
<dbReference type="GO" id="GO:0000719">
    <property type="term" value="P:photoreactive repair"/>
    <property type="evidence" value="ECO:0007669"/>
    <property type="project" value="TreeGrafter"/>
</dbReference>
<keyword evidence="3 6" id="KW-0285">Flavoprotein</keyword>
<feature type="binding site" evidence="6">
    <location>
        <position position="249"/>
    </location>
    <ligand>
        <name>FAD</name>
        <dbReference type="ChEBI" id="CHEBI:57692"/>
    </ligand>
</feature>
<feature type="domain" description="Photolyase/cryptochrome alpha/beta" evidence="8">
    <location>
        <begin position="5"/>
        <end position="137"/>
    </location>
</feature>
<dbReference type="Pfam" id="PF03441">
    <property type="entry name" value="FAD_binding_7"/>
    <property type="match status" value="1"/>
</dbReference>
<evidence type="ECO:0000256" key="4">
    <source>
        <dbReference type="ARBA" id="ARBA00022827"/>
    </source>
</evidence>
<dbReference type="GO" id="GO:0003913">
    <property type="term" value="F:DNA photolyase activity"/>
    <property type="evidence" value="ECO:0007669"/>
    <property type="project" value="InterPro"/>
</dbReference>
<dbReference type="SUPFAM" id="SSF52425">
    <property type="entry name" value="Cryptochrome/photolyase, N-terminal domain"/>
    <property type="match status" value="1"/>
</dbReference>
<dbReference type="Gene3D" id="1.25.40.80">
    <property type="match status" value="1"/>
</dbReference>
<gene>
    <name evidence="9" type="ORF">DFR28_1021098</name>
</gene>
<name>A0A395JLJ0_9GAMM</name>
<evidence type="ECO:0000256" key="7">
    <source>
        <dbReference type="RuleBase" id="RU367151"/>
    </source>
</evidence>
<dbReference type="InterPro" id="IPR036155">
    <property type="entry name" value="Crypto/Photolyase_N_sf"/>
</dbReference>
<evidence type="ECO:0000313" key="9">
    <source>
        <dbReference type="EMBL" id="RBP51666.1"/>
    </source>
</evidence>
<evidence type="ECO:0000256" key="1">
    <source>
        <dbReference type="ARBA" id="ARBA00005862"/>
    </source>
</evidence>
<dbReference type="InterPro" id="IPR005101">
    <property type="entry name" value="Cryptochr/Photolyase_FAD-bd"/>
</dbReference>
<dbReference type="RefSeq" id="WP_113954417.1">
    <property type="nucleotide sequence ID" value="NZ_QNRT01000002.1"/>
</dbReference>
<dbReference type="Proteomes" id="UP000253083">
    <property type="component" value="Unassembled WGS sequence"/>
</dbReference>
<keyword evidence="4 6" id="KW-0274">FAD</keyword>
<keyword evidence="9" id="KW-0456">Lyase</keyword>
<evidence type="ECO:0000313" key="10">
    <source>
        <dbReference type="Proteomes" id="UP000253083"/>
    </source>
</evidence>
<dbReference type="PRINTS" id="PR00147">
    <property type="entry name" value="DNAPHOTLYASE"/>
</dbReference>
<evidence type="ECO:0000256" key="3">
    <source>
        <dbReference type="ARBA" id="ARBA00022630"/>
    </source>
</evidence>
<feature type="binding site" evidence="6">
    <location>
        <begin position="262"/>
        <end position="266"/>
    </location>
    <ligand>
        <name>FAD</name>
        <dbReference type="ChEBI" id="CHEBI:57692"/>
    </ligand>
</feature>
<dbReference type="InterPro" id="IPR036134">
    <property type="entry name" value="Crypto/Photolyase_FAD-like_sf"/>
</dbReference>
<comment type="function">
    <text evidence="7">May have a photoreceptor function.</text>
</comment>
<dbReference type="InterPro" id="IPR014133">
    <property type="entry name" value="Cry_DASH"/>
</dbReference>
<dbReference type="PANTHER" id="PTHR11455">
    <property type="entry name" value="CRYPTOCHROME"/>
    <property type="match status" value="1"/>
</dbReference>
<dbReference type="AlphaFoldDB" id="A0A395JLJ0"/>
<dbReference type="SUPFAM" id="SSF48173">
    <property type="entry name" value="Cryptochrome/photolyase FAD-binding domain"/>
    <property type="match status" value="1"/>
</dbReference>
<dbReference type="GO" id="GO:0003677">
    <property type="term" value="F:DNA binding"/>
    <property type="evidence" value="ECO:0007669"/>
    <property type="project" value="TreeGrafter"/>
</dbReference>
<sequence>MNNKRTGLYWFTNDLRLHDQPALMRAVGSVDELVCVYVLEERWFSPSKFCAPSIGEHRYRFLLDSLAALNTQLERLGQRLLIMRGRLGPSLAQILQGANITDIFCSQHAGWYEKQSLVWLQDNYPQIRQHVIDSHTLFDNDQLPFELSQLPPTFTQFRKQLEAAQLPSLDHAVNGNLNGPLRRSSKPLSPVSFLPSMPASIGELDESTIWPDELMQTAKIGGSNRFVGGEQAGLKQLSDYFSGSHPACYKQVRNALDGWDNSSKMSPWLANGSISVRELVSKLDDYELHVTTNESTYWLYFELLWREFFQWYAHRYGAALYLLRGIKNQAPLTSFYSERYRKWVAGTTPYPIVNACMNELRETGYLSNRGRQIVASCFVNELGLDWRYGAAYFEQVLIDYDVASNWGNWQYLAGVGADAQPKRHFNLSKQTASFDPSGHYIERWRGDQGMSMLDSMDAADWPVGY</sequence>
<accession>A0A395JLJ0</accession>
<dbReference type="EMBL" id="QNRT01000002">
    <property type="protein sequence ID" value="RBP51666.1"/>
    <property type="molecule type" value="Genomic_DNA"/>
</dbReference>
<dbReference type="PANTHER" id="PTHR11455:SF22">
    <property type="entry name" value="CRYPTOCHROME DASH"/>
    <property type="match status" value="1"/>
</dbReference>
<dbReference type="Gene3D" id="3.40.50.620">
    <property type="entry name" value="HUPs"/>
    <property type="match status" value="1"/>
</dbReference>
<dbReference type="GO" id="GO:0071949">
    <property type="term" value="F:FAD binding"/>
    <property type="evidence" value="ECO:0007669"/>
    <property type="project" value="TreeGrafter"/>
</dbReference>
<dbReference type="OrthoDB" id="9772484at2"/>
<protein>
    <recommendedName>
        <fullName evidence="2 7">Cryptochrome DASH</fullName>
    </recommendedName>
</protein>
<dbReference type="PROSITE" id="PS51645">
    <property type="entry name" value="PHR_CRY_ALPHA_BETA"/>
    <property type="match status" value="1"/>
</dbReference>
<dbReference type="InParanoid" id="A0A395JLJ0"/>
<organism evidence="9 10">
    <name type="scientific">Arenicella xantha</name>
    <dbReference type="NCBI Taxonomy" id="644221"/>
    <lineage>
        <taxon>Bacteria</taxon>
        <taxon>Pseudomonadati</taxon>
        <taxon>Pseudomonadota</taxon>
        <taxon>Gammaproteobacteria</taxon>
        <taxon>Arenicellales</taxon>
        <taxon>Arenicellaceae</taxon>
        <taxon>Arenicella</taxon>
    </lineage>
</organism>
<proteinExistence type="inferred from homology"/>
<dbReference type="Gene3D" id="1.10.579.10">
    <property type="entry name" value="DNA Cyclobutane Dipyrimidine Photolyase, subunit A, domain 3"/>
    <property type="match status" value="1"/>
</dbReference>